<organism evidence="3 4">
    <name type="scientific">Promicromonospora thailandica</name>
    <dbReference type="NCBI Taxonomy" id="765201"/>
    <lineage>
        <taxon>Bacteria</taxon>
        <taxon>Bacillati</taxon>
        <taxon>Actinomycetota</taxon>
        <taxon>Actinomycetes</taxon>
        <taxon>Micrococcales</taxon>
        <taxon>Promicromonosporaceae</taxon>
        <taxon>Promicromonospora</taxon>
    </lineage>
</organism>
<dbReference type="InterPro" id="IPR012674">
    <property type="entry name" value="Calycin"/>
</dbReference>
<accession>A0A9X2JWE4</accession>
<evidence type="ECO:0000313" key="3">
    <source>
        <dbReference type="EMBL" id="MCP2266056.1"/>
    </source>
</evidence>
<dbReference type="Gene3D" id="3.10.450.50">
    <property type="match status" value="1"/>
</dbReference>
<dbReference type="InterPro" id="IPR032710">
    <property type="entry name" value="NTF2-like_dom_sf"/>
</dbReference>
<evidence type="ECO:0000256" key="1">
    <source>
        <dbReference type="SAM" id="MobiDB-lite"/>
    </source>
</evidence>
<dbReference type="RefSeq" id="WP_253837564.1">
    <property type="nucleotide sequence ID" value="NZ_JAMTCS010000010.1"/>
</dbReference>
<evidence type="ECO:0000259" key="2">
    <source>
        <dbReference type="Pfam" id="PF22036"/>
    </source>
</evidence>
<dbReference type="Proteomes" id="UP001139493">
    <property type="component" value="Unassembled WGS sequence"/>
</dbReference>
<feature type="region of interest" description="Disordered" evidence="1">
    <location>
        <begin position="230"/>
        <end position="254"/>
    </location>
</feature>
<name>A0A9X2JWE4_9MICO</name>
<evidence type="ECO:0000313" key="4">
    <source>
        <dbReference type="Proteomes" id="UP001139493"/>
    </source>
</evidence>
<comment type="caution">
    <text evidence="3">The sequence shown here is derived from an EMBL/GenBank/DDBJ whole genome shotgun (WGS) entry which is preliminary data.</text>
</comment>
<gene>
    <name evidence="3" type="ORF">APR03_003421</name>
</gene>
<sequence>MTVPMVGRTYRFDMGWLRVRFSFRSSSHGSFVVEEGGGLTPNGHAETVTLDLKEIRDGVYLNSWTEACGTTVTHVVDLLNATVYANVTVDGTLYNFTGTITEVTDLAGTDHRAIGSDQSERNTEIVLTAMRELFAERDRVAVDRSGAQLHADRGAQAPDGLGMLRPAALGLRGSSWDLQRIAAQDDLVFTHSIVYGWASDPVVIVDIFRLESGRIVEHWDVVQDLAATGSTARGPRHDVTSRQSPPPRAEHSGE</sequence>
<dbReference type="EMBL" id="JAMTCS010000010">
    <property type="protein sequence ID" value="MCP2266056.1"/>
    <property type="molecule type" value="Genomic_DNA"/>
</dbReference>
<dbReference type="Gene3D" id="2.40.128.20">
    <property type="match status" value="1"/>
</dbReference>
<protein>
    <recommendedName>
        <fullName evidence="2">MoaF-like domain-containing protein</fullName>
    </recommendedName>
</protein>
<dbReference type="SUPFAM" id="SSF54427">
    <property type="entry name" value="NTF2-like"/>
    <property type="match status" value="1"/>
</dbReference>
<keyword evidence="4" id="KW-1185">Reference proteome</keyword>
<dbReference type="AlphaFoldDB" id="A0A9X2JWE4"/>
<proteinExistence type="predicted"/>
<reference evidence="3" key="1">
    <citation type="submission" date="2022-06" db="EMBL/GenBank/DDBJ databases">
        <title>Genomic Encyclopedia of Archaeal and Bacterial Type Strains, Phase II (KMG-II): from individual species to whole genera.</title>
        <authorList>
            <person name="Goeker M."/>
        </authorList>
    </citation>
    <scope>NUCLEOTIDE SEQUENCE</scope>
    <source>
        <strain evidence="3">DSM 26652</strain>
    </source>
</reference>
<dbReference type="InterPro" id="IPR053892">
    <property type="entry name" value="MoaF-like"/>
</dbReference>
<feature type="domain" description="MoaF-like" evidence="2">
    <location>
        <begin position="6"/>
        <end position="101"/>
    </location>
</feature>
<dbReference type="Pfam" id="PF22036">
    <property type="entry name" value="MoaF_like"/>
    <property type="match status" value="1"/>
</dbReference>